<dbReference type="EMBL" id="CDMZ01002885">
    <property type="protein sequence ID" value="CEM44264.1"/>
    <property type="molecule type" value="Genomic_DNA"/>
</dbReference>
<feature type="compositionally biased region" description="Low complexity" evidence="1">
    <location>
        <begin position="213"/>
        <end position="237"/>
    </location>
</feature>
<name>A0A0G4HJ90_9ALVE</name>
<dbReference type="AlphaFoldDB" id="A0A0G4HJ90"/>
<gene>
    <name evidence="2" type="ORF">Cvel_28208</name>
</gene>
<reference evidence="2" key="1">
    <citation type="submission" date="2014-11" db="EMBL/GenBank/DDBJ databases">
        <authorList>
            <person name="Otto D Thomas"/>
            <person name="Naeem Raeece"/>
        </authorList>
    </citation>
    <scope>NUCLEOTIDE SEQUENCE</scope>
</reference>
<evidence type="ECO:0000256" key="1">
    <source>
        <dbReference type="SAM" id="MobiDB-lite"/>
    </source>
</evidence>
<sequence length="488" mass="54269">METESMSFWLMPSGFFLSLRQRTLSKLSLRESMNAFSAINDVASLDRVGLKFSDRLLGIRFWKCIPDDIRKLAASWGTKQVDGKDRPVRSSFTFQKEFIANILGRFDSVDRINRNVWIPSVTFGMLSVSNGTTTKTFTVPTSPNISIPNGLEAAIAETACLLDTTQLNLHQVSEETVYKLENFSKKYRGWQINKDKKKGRYWAGFQGDRQRGRGQMSSSSSSGGSGSQQHKGGKSFSSARFAEAVADTYLKMTGGKKNKKGEKKKHSQQRVRRAHAGDGDTEDDEEEEDEDGTVEDSQAADFDKEEFIARFSHCIELGERDSDGFDTSYERARMAFVLSEDSGEEVAFRLNTNNGIKLYIDTECSFSLFPLSEVSECIVYQWPHRSVYMEAFGAREGGGVICNERAIIEVRILLTAGHESVVRLVGNLTDHPGAKHVLLSTPQICRLSGYAAIVTSNRDIVKAKLTSASLSADFPFTTSVLAQKVSGF</sequence>
<organism evidence="2">
    <name type="scientific">Chromera velia CCMP2878</name>
    <dbReference type="NCBI Taxonomy" id="1169474"/>
    <lineage>
        <taxon>Eukaryota</taxon>
        <taxon>Sar</taxon>
        <taxon>Alveolata</taxon>
        <taxon>Colpodellida</taxon>
        <taxon>Chromeraceae</taxon>
        <taxon>Chromera</taxon>
    </lineage>
</organism>
<proteinExistence type="predicted"/>
<dbReference type="PhylomeDB" id="A0A0G4HJ90"/>
<feature type="compositionally biased region" description="Basic residues" evidence="1">
    <location>
        <begin position="254"/>
        <end position="274"/>
    </location>
</feature>
<feature type="region of interest" description="Disordered" evidence="1">
    <location>
        <begin position="252"/>
        <end position="299"/>
    </location>
</feature>
<feature type="compositionally biased region" description="Acidic residues" evidence="1">
    <location>
        <begin position="279"/>
        <end position="294"/>
    </location>
</feature>
<protein>
    <submittedName>
        <fullName evidence="2">Uncharacterized protein</fullName>
    </submittedName>
</protein>
<dbReference type="VEuPathDB" id="CryptoDB:Cvel_28208"/>
<evidence type="ECO:0000313" key="2">
    <source>
        <dbReference type="EMBL" id="CEM44264.1"/>
    </source>
</evidence>
<feature type="region of interest" description="Disordered" evidence="1">
    <location>
        <begin position="205"/>
        <end position="237"/>
    </location>
</feature>
<accession>A0A0G4HJ90</accession>